<name>A0AAE1V4J5_9SOLA</name>
<keyword evidence="3" id="KW-1185">Reference proteome</keyword>
<feature type="region of interest" description="Disordered" evidence="1">
    <location>
        <begin position="1"/>
        <end position="124"/>
    </location>
</feature>
<dbReference type="AlphaFoldDB" id="A0AAE1V4J5"/>
<evidence type="ECO:0000313" key="2">
    <source>
        <dbReference type="EMBL" id="KAK4350096.1"/>
    </source>
</evidence>
<comment type="caution">
    <text evidence="2">The sequence shown here is derived from an EMBL/GenBank/DDBJ whole genome shotgun (WGS) entry which is preliminary data.</text>
</comment>
<accession>A0AAE1V4J5</accession>
<gene>
    <name evidence="2" type="ORF">RND71_029409</name>
</gene>
<feature type="compositionally biased region" description="Basic and acidic residues" evidence="1">
    <location>
        <begin position="47"/>
        <end position="63"/>
    </location>
</feature>
<proteinExistence type="predicted"/>
<sequence length="124" mass="14344">MAMEFKTKATMQQKKKEAQDTQPNLRIGKNLRNEERETESTENQTSENRREPQEQNKEDDERVVGIVALQAVSPSTTMSSLRSSNKRSFLESQDQAPFDEDDETPSIDTQTHYTEYVDNEINNE</sequence>
<evidence type="ECO:0000313" key="3">
    <source>
        <dbReference type="Proteomes" id="UP001291623"/>
    </source>
</evidence>
<dbReference type="EMBL" id="JAVYJV010000016">
    <property type="protein sequence ID" value="KAK4350096.1"/>
    <property type="molecule type" value="Genomic_DNA"/>
</dbReference>
<protein>
    <submittedName>
        <fullName evidence="2">Uncharacterized protein</fullName>
    </submittedName>
</protein>
<dbReference type="Proteomes" id="UP001291623">
    <property type="component" value="Unassembled WGS sequence"/>
</dbReference>
<evidence type="ECO:0000256" key="1">
    <source>
        <dbReference type="SAM" id="MobiDB-lite"/>
    </source>
</evidence>
<reference evidence="2" key="1">
    <citation type="submission" date="2023-12" db="EMBL/GenBank/DDBJ databases">
        <title>Genome assembly of Anisodus tanguticus.</title>
        <authorList>
            <person name="Wang Y.-J."/>
        </authorList>
    </citation>
    <scope>NUCLEOTIDE SEQUENCE</scope>
    <source>
        <strain evidence="2">KB-2021</strain>
        <tissue evidence="2">Leaf</tissue>
    </source>
</reference>
<feature type="compositionally biased region" description="Low complexity" evidence="1">
    <location>
        <begin position="73"/>
        <end position="83"/>
    </location>
</feature>
<organism evidence="2 3">
    <name type="scientific">Anisodus tanguticus</name>
    <dbReference type="NCBI Taxonomy" id="243964"/>
    <lineage>
        <taxon>Eukaryota</taxon>
        <taxon>Viridiplantae</taxon>
        <taxon>Streptophyta</taxon>
        <taxon>Embryophyta</taxon>
        <taxon>Tracheophyta</taxon>
        <taxon>Spermatophyta</taxon>
        <taxon>Magnoliopsida</taxon>
        <taxon>eudicotyledons</taxon>
        <taxon>Gunneridae</taxon>
        <taxon>Pentapetalae</taxon>
        <taxon>asterids</taxon>
        <taxon>lamiids</taxon>
        <taxon>Solanales</taxon>
        <taxon>Solanaceae</taxon>
        <taxon>Solanoideae</taxon>
        <taxon>Hyoscyameae</taxon>
        <taxon>Anisodus</taxon>
    </lineage>
</organism>
<feature type="compositionally biased region" description="Polar residues" evidence="1">
    <location>
        <begin position="86"/>
        <end position="95"/>
    </location>
</feature>